<proteinExistence type="predicted"/>
<dbReference type="PANTHER" id="PTHR30204:SF15">
    <property type="entry name" value="BLL5018 PROTEIN"/>
    <property type="match status" value="1"/>
</dbReference>
<evidence type="ECO:0000313" key="3">
    <source>
        <dbReference type="EMBL" id="VAX18117.1"/>
    </source>
</evidence>
<name>A0A3B1CN24_9ZZZZ</name>
<dbReference type="InterPro" id="IPR009061">
    <property type="entry name" value="DNA-bd_dom_put_sf"/>
</dbReference>
<evidence type="ECO:0000256" key="1">
    <source>
        <dbReference type="ARBA" id="ARBA00023125"/>
    </source>
</evidence>
<dbReference type="AlphaFoldDB" id="A0A3B1CN24"/>
<protein>
    <submittedName>
        <fullName evidence="3">Transcriptional regulator PA2737, MerR family</fullName>
    </submittedName>
</protein>
<dbReference type="Gene3D" id="1.10.1660.10">
    <property type="match status" value="1"/>
</dbReference>
<dbReference type="SMART" id="SM00422">
    <property type="entry name" value="HTH_MERR"/>
    <property type="match status" value="1"/>
</dbReference>
<dbReference type="SUPFAM" id="SSF46955">
    <property type="entry name" value="Putative DNA-binding domain"/>
    <property type="match status" value="1"/>
</dbReference>
<feature type="domain" description="HTH merR-type" evidence="2">
    <location>
        <begin position="29"/>
        <end position="99"/>
    </location>
</feature>
<keyword evidence="1" id="KW-0238">DNA-binding</keyword>
<gene>
    <name evidence="3" type="ORF">MNBD_NITROSPINAE02-458</name>
</gene>
<dbReference type="Pfam" id="PF13411">
    <property type="entry name" value="MerR_1"/>
    <property type="match status" value="1"/>
</dbReference>
<dbReference type="CDD" id="cd04765">
    <property type="entry name" value="HTH_MlrA-like_sg2"/>
    <property type="match status" value="1"/>
</dbReference>
<accession>A0A3B1CN24</accession>
<dbReference type="EMBL" id="UOGE01000032">
    <property type="protein sequence ID" value="VAX18117.1"/>
    <property type="molecule type" value="Genomic_DNA"/>
</dbReference>
<dbReference type="GO" id="GO:0003700">
    <property type="term" value="F:DNA-binding transcription factor activity"/>
    <property type="evidence" value="ECO:0007669"/>
    <property type="project" value="InterPro"/>
</dbReference>
<dbReference type="InterPro" id="IPR047057">
    <property type="entry name" value="MerR_fam"/>
</dbReference>
<sequence>MYWKSISSMEDYKVETSDIGKVAIPDKMFFKIRDVAKIVNVKPHVLRYWESEFPSLSPQKNKNGQRMYTRKDVEMAAEICRLLHQERYSIAGAIARLKKRKSSPQKEVEGSSETLLSVRKGLVGLLDILIKSP</sequence>
<dbReference type="GO" id="GO:0003677">
    <property type="term" value="F:DNA binding"/>
    <property type="evidence" value="ECO:0007669"/>
    <property type="project" value="UniProtKB-KW"/>
</dbReference>
<dbReference type="PANTHER" id="PTHR30204">
    <property type="entry name" value="REDOX-CYCLING DRUG-SENSING TRANSCRIPTIONAL ACTIVATOR SOXR"/>
    <property type="match status" value="1"/>
</dbReference>
<evidence type="ECO:0000259" key="2">
    <source>
        <dbReference type="PROSITE" id="PS50937"/>
    </source>
</evidence>
<dbReference type="PROSITE" id="PS50937">
    <property type="entry name" value="HTH_MERR_2"/>
    <property type="match status" value="1"/>
</dbReference>
<organism evidence="3">
    <name type="scientific">hydrothermal vent metagenome</name>
    <dbReference type="NCBI Taxonomy" id="652676"/>
    <lineage>
        <taxon>unclassified sequences</taxon>
        <taxon>metagenomes</taxon>
        <taxon>ecological metagenomes</taxon>
    </lineage>
</organism>
<reference evidence="3" key="1">
    <citation type="submission" date="2018-06" db="EMBL/GenBank/DDBJ databases">
        <authorList>
            <person name="Zhirakovskaya E."/>
        </authorList>
    </citation>
    <scope>NUCLEOTIDE SEQUENCE</scope>
</reference>
<dbReference type="InterPro" id="IPR000551">
    <property type="entry name" value="MerR-type_HTH_dom"/>
</dbReference>